<reference evidence="2 3" key="1">
    <citation type="journal article" date="2024" name="Science">
        <title>Giant polyketide synthase enzymes in the biosynthesis of giant marine polyether toxins.</title>
        <authorList>
            <person name="Fallon T.R."/>
            <person name="Shende V.V."/>
            <person name="Wierzbicki I.H."/>
            <person name="Pendleton A.L."/>
            <person name="Watervoot N.F."/>
            <person name="Auber R.P."/>
            <person name="Gonzalez D.J."/>
            <person name="Wisecaver J.H."/>
            <person name="Moore B.S."/>
        </authorList>
    </citation>
    <scope>NUCLEOTIDE SEQUENCE [LARGE SCALE GENOMIC DNA]</scope>
    <source>
        <strain evidence="2 3">12B1</strain>
    </source>
</reference>
<keyword evidence="1" id="KW-0472">Membrane</keyword>
<proteinExistence type="predicted"/>
<keyword evidence="1" id="KW-1133">Transmembrane helix</keyword>
<keyword evidence="1" id="KW-0812">Transmembrane</keyword>
<evidence type="ECO:0000256" key="1">
    <source>
        <dbReference type="SAM" id="Phobius"/>
    </source>
</evidence>
<name>A0AB34J547_PRYPA</name>
<keyword evidence="3" id="KW-1185">Reference proteome</keyword>
<protein>
    <submittedName>
        <fullName evidence="2">Uncharacterized protein</fullName>
    </submittedName>
</protein>
<accession>A0AB34J547</accession>
<sequence>MRPHLALSLGLLSVEGVPLKPMTRHPLTTPITATPTQMVLHRRRLLLHAAQLVAGASLLPAAPAHASLSDKLREGEAALAQASDSPTASAALTQLLEVSSDYNGLPSDALREEVVNAMRAKRIELQRTGAWDGTSEESYNRLMRSVDPWRVVELQPVAQRTLFTFAPVYVAMLAVQQIAPKFFNAAYGVGAAVVLGPLFLQIVVG</sequence>
<dbReference type="EMBL" id="JBGBPQ010000012">
    <property type="protein sequence ID" value="KAL1514808.1"/>
    <property type="molecule type" value="Genomic_DNA"/>
</dbReference>
<comment type="caution">
    <text evidence="2">The sequence shown here is derived from an EMBL/GenBank/DDBJ whole genome shotgun (WGS) entry which is preliminary data.</text>
</comment>
<feature type="transmembrane region" description="Helical" evidence="1">
    <location>
        <begin position="185"/>
        <end position="204"/>
    </location>
</feature>
<evidence type="ECO:0000313" key="3">
    <source>
        <dbReference type="Proteomes" id="UP001515480"/>
    </source>
</evidence>
<dbReference type="Proteomes" id="UP001515480">
    <property type="component" value="Unassembled WGS sequence"/>
</dbReference>
<gene>
    <name evidence="2" type="ORF">AB1Y20_003894</name>
</gene>
<evidence type="ECO:0000313" key="2">
    <source>
        <dbReference type="EMBL" id="KAL1514808.1"/>
    </source>
</evidence>
<dbReference type="AlphaFoldDB" id="A0AB34J547"/>
<organism evidence="2 3">
    <name type="scientific">Prymnesium parvum</name>
    <name type="common">Toxic golden alga</name>
    <dbReference type="NCBI Taxonomy" id="97485"/>
    <lineage>
        <taxon>Eukaryota</taxon>
        <taxon>Haptista</taxon>
        <taxon>Haptophyta</taxon>
        <taxon>Prymnesiophyceae</taxon>
        <taxon>Prymnesiales</taxon>
        <taxon>Prymnesiaceae</taxon>
        <taxon>Prymnesium</taxon>
    </lineage>
</organism>